<comment type="similarity">
    <text evidence="1">Belongs to the UreF family.</text>
</comment>
<comment type="function">
    <text evidence="1">Required for maturation of urease via the functional incorporation of the urease nickel metallocenter.</text>
</comment>
<name>A0A0C1YDE0_9CYAN</name>
<comment type="subcellular location">
    <subcellularLocation>
        <location evidence="1">Cytoplasm</location>
    </subcellularLocation>
</comment>
<dbReference type="InterPro" id="IPR038277">
    <property type="entry name" value="UreF_sf"/>
</dbReference>
<comment type="caution">
    <text evidence="2">The sequence shown here is derived from an EMBL/GenBank/DDBJ whole genome shotgun (WGS) entry which is preliminary data.</text>
</comment>
<reference evidence="2" key="1">
    <citation type="submission" date="2014-11" db="EMBL/GenBank/DDBJ databases">
        <authorList>
            <person name="Malar M.C."/>
            <person name="Sen D."/>
            <person name="Tripathy S."/>
        </authorList>
    </citation>
    <scope>NUCLEOTIDE SEQUENCE</scope>
    <source>
        <strain evidence="2">BDU141951</strain>
    </source>
</reference>
<dbReference type="HAMAP" id="MF_01385">
    <property type="entry name" value="UreF"/>
    <property type="match status" value="1"/>
</dbReference>
<dbReference type="GO" id="GO:0016151">
    <property type="term" value="F:nickel cation binding"/>
    <property type="evidence" value="ECO:0007669"/>
    <property type="project" value="UniProtKB-UniRule"/>
</dbReference>
<evidence type="ECO:0000313" key="2">
    <source>
        <dbReference type="EMBL" id="NEV65542.1"/>
    </source>
</evidence>
<dbReference type="AlphaFoldDB" id="A0A0C1YDE0"/>
<reference evidence="2" key="2">
    <citation type="journal article" date="2015" name="Genome Announc.">
        <title>Draft Genome Sequence of Filamentous Marine Cyanobacterium Lyngbya confervoides Strain BDU141951.</title>
        <authorList>
            <person name="Chandrababunaidu M.M."/>
            <person name="Sen D."/>
            <person name="Tripathy S."/>
        </authorList>
    </citation>
    <scope>NUCLEOTIDE SEQUENCE</scope>
    <source>
        <strain evidence="2">BDU141951</strain>
    </source>
</reference>
<protein>
    <recommendedName>
        <fullName evidence="1">Urease accessory protein UreF</fullName>
    </recommendedName>
</protein>
<dbReference type="Gene3D" id="1.10.4190.10">
    <property type="entry name" value="Urease accessory protein UreF"/>
    <property type="match status" value="1"/>
</dbReference>
<accession>A0A0C1YDE0</accession>
<dbReference type="Pfam" id="PF01730">
    <property type="entry name" value="UreF"/>
    <property type="match status" value="1"/>
</dbReference>
<dbReference type="InterPro" id="IPR002639">
    <property type="entry name" value="UreF"/>
</dbReference>
<dbReference type="EMBL" id="JTHE02000002">
    <property type="protein sequence ID" value="NEV65542.1"/>
    <property type="molecule type" value="Genomic_DNA"/>
</dbReference>
<reference evidence="2" key="3">
    <citation type="submission" date="2020-02" db="EMBL/GenBank/DDBJ databases">
        <authorList>
            <person name="Sarangi A.N."/>
            <person name="Ghosh S."/>
            <person name="Mukherjee M."/>
            <person name="Tripathy S."/>
        </authorList>
    </citation>
    <scope>NUCLEOTIDE SEQUENCE</scope>
    <source>
        <strain evidence="2">BDU141951</strain>
    </source>
</reference>
<comment type="subunit">
    <text evidence="1">UreD, UreF and UreG form a complex that acts as a GTP-hydrolysis-dependent molecular chaperone, activating the urease apoprotein by helping to assemble the nickel containing metallocenter of UreC. The UreE protein probably delivers the nickel.</text>
</comment>
<gene>
    <name evidence="1" type="primary">ureF</name>
    <name evidence="2" type="ORF">QQ91_000240</name>
</gene>
<dbReference type="GO" id="GO:0005737">
    <property type="term" value="C:cytoplasm"/>
    <property type="evidence" value="ECO:0007669"/>
    <property type="project" value="UniProtKB-SubCell"/>
</dbReference>
<evidence type="ECO:0000256" key="1">
    <source>
        <dbReference type="HAMAP-Rule" id="MF_01385"/>
    </source>
</evidence>
<keyword evidence="1" id="KW-0996">Nickel insertion</keyword>
<dbReference type="PANTHER" id="PTHR33620:SF1">
    <property type="entry name" value="UREASE ACCESSORY PROTEIN F"/>
    <property type="match status" value="1"/>
</dbReference>
<keyword evidence="1" id="KW-0963">Cytoplasm</keyword>
<dbReference type="PIRSF" id="PIRSF009467">
    <property type="entry name" value="Ureas_acces_UreF"/>
    <property type="match status" value="1"/>
</dbReference>
<organism evidence="2">
    <name type="scientific">Lyngbya confervoides BDU141951</name>
    <dbReference type="NCBI Taxonomy" id="1574623"/>
    <lineage>
        <taxon>Bacteria</taxon>
        <taxon>Bacillati</taxon>
        <taxon>Cyanobacteriota</taxon>
        <taxon>Cyanophyceae</taxon>
        <taxon>Oscillatoriophycideae</taxon>
        <taxon>Oscillatoriales</taxon>
        <taxon>Microcoleaceae</taxon>
        <taxon>Lyngbya</taxon>
    </lineage>
</organism>
<keyword evidence="1" id="KW-0143">Chaperone</keyword>
<dbReference type="PANTHER" id="PTHR33620">
    <property type="entry name" value="UREASE ACCESSORY PROTEIN F"/>
    <property type="match status" value="1"/>
</dbReference>
<proteinExistence type="inferred from homology"/>
<sequence length="230" mass="25279">MNAQLTGGKLLTLLQLSSPALPIGAYSYSEGVETLATQGTIATSADLLHWLTQELSSGSIRLETAILRWSYVAASQAQFEAVDRWNQWLSALRETAEMRSQSWQMGRSLLRLFADLEPELTRQLPDLARQGNCNFAIAYSLVAQAWQIPLEAAAIAFLHSWAANLISAAVRAVPLGQTQGQRLLQQLTKPIQTAQADIATMTEADLMACNWGVSLASMQHEGLYSRLFRS</sequence>